<sequence length="97" mass="10746">MSDIPGARDALRWCLRAIADGRATPESLAFNIREALSKMHRKSPSRRAPTTSPPVTPEMAMAMRRRAQARPDLPMHEIASEFGVNVGRVSEAVHKAR</sequence>
<dbReference type="EMBL" id="LR796353">
    <property type="protein sequence ID" value="CAB4139543.1"/>
    <property type="molecule type" value="Genomic_DNA"/>
</dbReference>
<protein>
    <submittedName>
        <fullName evidence="2">Uncharacterized protein</fullName>
    </submittedName>
</protein>
<proteinExistence type="predicted"/>
<reference evidence="2" key="1">
    <citation type="submission" date="2020-04" db="EMBL/GenBank/DDBJ databases">
        <authorList>
            <person name="Chiriac C."/>
            <person name="Salcher M."/>
            <person name="Ghai R."/>
            <person name="Kavagutti S V."/>
        </authorList>
    </citation>
    <scope>NUCLEOTIDE SEQUENCE</scope>
</reference>
<gene>
    <name evidence="2" type="ORF">UFOVP345_59</name>
</gene>
<name>A0A6J5M1Y9_9CAUD</name>
<accession>A0A6J5M1Y9</accession>
<evidence type="ECO:0000313" key="2">
    <source>
        <dbReference type="EMBL" id="CAB4139543.1"/>
    </source>
</evidence>
<organism evidence="2">
    <name type="scientific">uncultured Caudovirales phage</name>
    <dbReference type="NCBI Taxonomy" id="2100421"/>
    <lineage>
        <taxon>Viruses</taxon>
        <taxon>Duplodnaviria</taxon>
        <taxon>Heunggongvirae</taxon>
        <taxon>Uroviricota</taxon>
        <taxon>Caudoviricetes</taxon>
        <taxon>Peduoviridae</taxon>
        <taxon>Maltschvirus</taxon>
        <taxon>Maltschvirus maltsch</taxon>
    </lineage>
</organism>
<evidence type="ECO:0000256" key="1">
    <source>
        <dbReference type="SAM" id="MobiDB-lite"/>
    </source>
</evidence>
<feature type="region of interest" description="Disordered" evidence="1">
    <location>
        <begin position="38"/>
        <end position="57"/>
    </location>
</feature>